<dbReference type="Proteomes" id="UP000182692">
    <property type="component" value="Unassembled WGS sequence"/>
</dbReference>
<sequence length="49" mass="5640">MELENQFGEKMHLADDLTLKEMVDMGLLVVLADENDESENCWIPAEPFE</sequence>
<dbReference type="AlphaFoldDB" id="A0A1I5TZ29"/>
<evidence type="ECO:0000313" key="1">
    <source>
        <dbReference type="EMBL" id="SFP88161.1"/>
    </source>
</evidence>
<accession>A0A1I5TZ29</accession>
<proteinExistence type="predicted"/>
<protein>
    <submittedName>
        <fullName evidence="1">Uncharacterized protein</fullName>
    </submittedName>
</protein>
<dbReference type="RefSeq" id="WP_017010264.1">
    <property type="nucleotide sequence ID" value="NZ_FOWR01000028.1"/>
</dbReference>
<dbReference type="STRING" id="1121869.SAMN03084138_03384"/>
<dbReference type="GeneID" id="51989544"/>
<organism evidence="1 2">
    <name type="scientific">Enterovibrio norvegicus DSM 15893</name>
    <dbReference type="NCBI Taxonomy" id="1121869"/>
    <lineage>
        <taxon>Bacteria</taxon>
        <taxon>Pseudomonadati</taxon>
        <taxon>Pseudomonadota</taxon>
        <taxon>Gammaproteobacteria</taxon>
        <taxon>Vibrionales</taxon>
        <taxon>Vibrionaceae</taxon>
        <taxon>Enterovibrio</taxon>
    </lineage>
</organism>
<dbReference type="EMBL" id="FOWR01000028">
    <property type="protein sequence ID" value="SFP88161.1"/>
    <property type="molecule type" value="Genomic_DNA"/>
</dbReference>
<evidence type="ECO:0000313" key="2">
    <source>
        <dbReference type="Proteomes" id="UP000182692"/>
    </source>
</evidence>
<reference evidence="1 2" key="1">
    <citation type="submission" date="2016-10" db="EMBL/GenBank/DDBJ databases">
        <authorList>
            <person name="de Groot N.N."/>
        </authorList>
    </citation>
    <scope>NUCLEOTIDE SEQUENCE [LARGE SCALE GENOMIC DNA]</scope>
    <source>
        <strain evidence="1 2">DSM 15893</strain>
    </source>
</reference>
<name>A0A1I5TZ29_9GAMM</name>
<gene>
    <name evidence="1" type="ORF">SAMN03084138_03384</name>
</gene>